<dbReference type="GO" id="GO:0019377">
    <property type="term" value="P:glycolipid catabolic process"/>
    <property type="evidence" value="ECO:0007669"/>
    <property type="project" value="UniProtKB-ARBA"/>
</dbReference>
<dbReference type="PANTHER" id="PTHR11452:SF83">
    <property type="entry name" value="ALPHA-GALACTOSIDASE"/>
    <property type="match status" value="1"/>
</dbReference>
<evidence type="ECO:0000256" key="2">
    <source>
        <dbReference type="ARBA" id="ARBA00009743"/>
    </source>
</evidence>
<reference evidence="11" key="1">
    <citation type="journal article" date="2012" name="Nature">
        <title>The oyster genome reveals stress adaptation and complexity of shell formation.</title>
        <authorList>
            <person name="Zhang G."/>
            <person name="Fang X."/>
            <person name="Guo X."/>
            <person name="Li L."/>
            <person name="Luo R."/>
            <person name="Xu F."/>
            <person name="Yang P."/>
            <person name="Zhang L."/>
            <person name="Wang X."/>
            <person name="Qi H."/>
            <person name="Xiong Z."/>
            <person name="Que H."/>
            <person name="Xie Y."/>
            <person name="Holland P.W."/>
            <person name="Paps J."/>
            <person name="Zhu Y."/>
            <person name="Wu F."/>
            <person name="Chen Y."/>
            <person name="Wang J."/>
            <person name="Peng C."/>
            <person name="Meng J."/>
            <person name="Yang L."/>
            <person name="Liu J."/>
            <person name="Wen B."/>
            <person name="Zhang N."/>
            <person name="Huang Z."/>
            <person name="Zhu Q."/>
            <person name="Feng Y."/>
            <person name="Mount A."/>
            <person name="Hedgecock D."/>
            <person name="Xu Z."/>
            <person name="Liu Y."/>
            <person name="Domazet-Loso T."/>
            <person name="Du Y."/>
            <person name="Sun X."/>
            <person name="Zhang S."/>
            <person name="Liu B."/>
            <person name="Cheng P."/>
            <person name="Jiang X."/>
            <person name="Li J."/>
            <person name="Fan D."/>
            <person name="Wang W."/>
            <person name="Fu W."/>
            <person name="Wang T."/>
            <person name="Wang B."/>
            <person name="Zhang J."/>
            <person name="Peng Z."/>
            <person name="Li Y."/>
            <person name="Li N."/>
            <person name="Wang J."/>
            <person name="Chen M."/>
            <person name="He Y."/>
            <person name="Tan F."/>
            <person name="Song X."/>
            <person name="Zheng Q."/>
            <person name="Huang R."/>
            <person name="Yang H."/>
            <person name="Du X."/>
            <person name="Chen L."/>
            <person name="Yang M."/>
            <person name="Gaffney P.M."/>
            <person name="Wang S."/>
            <person name="Luo L."/>
            <person name="She Z."/>
            <person name="Ming Y."/>
            <person name="Huang W."/>
            <person name="Zhang S."/>
            <person name="Huang B."/>
            <person name="Zhang Y."/>
            <person name="Qu T."/>
            <person name="Ni P."/>
            <person name="Miao G."/>
            <person name="Wang J."/>
            <person name="Wang Q."/>
            <person name="Steinberg C.E."/>
            <person name="Wang H."/>
            <person name="Li N."/>
            <person name="Qian L."/>
            <person name="Zhang G."/>
            <person name="Li Y."/>
            <person name="Yang H."/>
            <person name="Liu X."/>
            <person name="Wang J."/>
            <person name="Yin Y."/>
            <person name="Wang J."/>
        </authorList>
    </citation>
    <scope>NUCLEOTIDE SEQUENCE [LARGE SCALE GENOMIC DNA]</scope>
    <source>
        <strain evidence="11">05x7-T-G4-1.051#20</strain>
    </source>
</reference>
<evidence type="ECO:0000256" key="9">
    <source>
        <dbReference type="ARBA" id="ARBA00023295"/>
    </source>
</evidence>
<dbReference type="HOGENOM" id="CLU_013093_0_0_1"/>
<protein>
    <recommendedName>
        <fullName evidence="10">Alpha-galactosidase</fullName>
        <ecNumber evidence="10">3.2.1.-</ecNumber>
    </recommendedName>
</protein>
<gene>
    <name evidence="11" type="ORF">CGI_10019827</name>
</gene>
<dbReference type="EC" id="3.2.1.-" evidence="10"/>
<keyword evidence="8" id="KW-0458">Lysosome</keyword>
<dbReference type="GO" id="GO:0004557">
    <property type="term" value="F:alpha-galactosidase activity"/>
    <property type="evidence" value="ECO:0007669"/>
    <property type="project" value="TreeGrafter"/>
</dbReference>
<dbReference type="FunCoup" id="K1QE94">
    <property type="interactions" value="822"/>
</dbReference>
<evidence type="ECO:0000313" key="11">
    <source>
        <dbReference type="EMBL" id="EKC35227.1"/>
    </source>
</evidence>
<dbReference type="InterPro" id="IPR002241">
    <property type="entry name" value="Glyco_hydro_27"/>
</dbReference>
<dbReference type="InParanoid" id="K1QE94"/>
<evidence type="ECO:0000256" key="1">
    <source>
        <dbReference type="ARBA" id="ARBA00004371"/>
    </source>
</evidence>
<dbReference type="SUPFAM" id="SSF51445">
    <property type="entry name" value="(Trans)glycosidases"/>
    <property type="match status" value="1"/>
</dbReference>
<dbReference type="FunFam" id="3.20.20.70:FF:000070">
    <property type="entry name" value="Alpha-galactosidase"/>
    <property type="match status" value="1"/>
</dbReference>
<dbReference type="EMBL" id="JH816696">
    <property type="protein sequence ID" value="EKC35227.1"/>
    <property type="molecule type" value="Genomic_DNA"/>
</dbReference>
<dbReference type="InterPro" id="IPR017853">
    <property type="entry name" value="GH"/>
</dbReference>
<keyword evidence="5" id="KW-0443">Lipid metabolism</keyword>
<comment type="subcellular location">
    <subcellularLocation>
        <location evidence="1">Lysosome</location>
    </subcellularLocation>
</comment>
<dbReference type="Gene3D" id="3.20.20.70">
    <property type="entry name" value="Aldolase class I"/>
    <property type="match status" value="1"/>
</dbReference>
<dbReference type="GO" id="GO:0016020">
    <property type="term" value="C:membrane"/>
    <property type="evidence" value="ECO:0007669"/>
    <property type="project" value="GOC"/>
</dbReference>
<keyword evidence="7" id="KW-0325">Glycoprotein</keyword>
<dbReference type="GO" id="GO:0005764">
    <property type="term" value="C:lysosome"/>
    <property type="evidence" value="ECO:0007669"/>
    <property type="project" value="UniProtKB-SubCell"/>
</dbReference>
<evidence type="ECO:0000256" key="8">
    <source>
        <dbReference type="ARBA" id="ARBA00023228"/>
    </source>
</evidence>
<dbReference type="CDD" id="cd14792">
    <property type="entry name" value="GH27"/>
    <property type="match status" value="1"/>
</dbReference>
<name>K1QE94_MAGGI</name>
<dbReference type="InterPro" id="IPR013785">
    <property type="entry name" value="Aldolase_TIM"/>
</dbReference>
<dbReference type="PRINTS" id="PR00740">
    <property type="entry name" value="GLHYDRLASE27"/>
</dbReference>
<evidence type="ECO:0000256" key="7">
    <source>
        <dbReference type="ARBA" id="ARBA00023180"/>
    </source>
</evidence>
<evidence type="ECO:0000256" key="4">
    <source>
        <dbReference type="ARBA" id="ARBA00022801"/>
    </source>
</evidence>
<comment type="subunit">
    <text evidence="3 10">Homodimer.</text>
</comment>
<keyword evidence="4 10" id="KW-0378">Hydrolase</keyword>
<evidence type="ECO:0000256" key="6">
    <source>
        <dbReference type="ARBA" id="ARBA00023157"/>
    </source>
</evidence>
<evidence type="ECO:0000256" key="5">
    <source>
        <dbReference type="ARBA" id="ARBA00023098"/>
    </source>
</evidence>
<sequence length="545" mass="60569">MEKVLLLLAGVSVLYALDNGLGRTPPMGWNSWERFRCNVDCDNDPENCIGEKLYMQMADRMAADGYKDAGYEYVNVDDCWMAKERGPDGKLQADPKRFPSGMKALGDYIHSKGLKFGIYEDFGTQTCGGFPGSKFFMETDAQTFADWGVDLLKLDGCYSNIEDMTSGYPIMEFFLNKTGRPILYSCSWPAYFVAYKKIPDYKAIAKSCNIWRNYDDIQDSWDSVTEIVNYYAKNKGNFFEVAGPGSFNDPDMLIIGNFGLSRDQQRAQMAMWAIMAAPLLMSADLRKMDPYSKSILLNKDVIAINQDPMGQPGSIILDMNQIQIWFRPVMPKGSAAFAVLYTGSYGTPEKLSLKCETLGMVGSGGYNVTEVFDGRYVGMFKSADNINITVNPSGVFLVSLPVKGSCPPVCRCSNVSVICRSGLTVFPSGLPPGLTAISAHEARKRNINRSRFLKMKTSTIVVLLAVLLMSEQAVGQSWWDRFRNRVQSGFDTASGHVQQAAEEAEALARQAAERARDAAARARELARQAADGTRDFVRRRIDDLD</sequence>
<comment type="similarity">
    <text evidence="2 10">Belongs to the glycosyl hydrolase 27 family.</text>
</comment>
<keyword evidence="9 10" id="KW-0326">Glycosidase</keyword>
<proteinExistence type="inferred from homology"/>
<dbReference type="GO" id="GO:0009311">
    <property type="term" value="P:oligosaccharide metabolic process"/>
    <property type="evidence" value="ECO:0007669"/>
    <property type="project" value="TreeGrafter"/>
</dbReference>
<organism evidence="11">
    <name type="scientific">Magallana gigas</name>
    <name type="common">Pacific oyster</name>
    <name type="synonym">Crassostrea gigas</name>
    <dbReference type="NCBI Taxonomy" id="29159"/>
    <lineage>
        <taxon>Eukaryota</taxon>
        <taxon>Metazoa</taxon>
        <taxon>Spiralia</taxon>
        <taxon>Lophotrochozoa</taxon>
        <taxon>Mollusca</taxon>
        <taxon>Bivalvia</taxon>
        <taxon>Autobranchia</taxon>
        <taxon>Pteriomorphia</taxon>
        <taxon>Ostreida</taxon>
        <taxon>Ostreoidea</taxon>
        <taxon>Ostreidae</taxon>
        <taxon>Magallana</taxon>
    </lineage>
</organism>
<dbReference type="Pfam" id="PF16499">
    <property type="entry name" value="Melibiase_2"/>
    <property type="match status" value="1"/>
</dbReference>
<dbReference type="SUPFAM" id="SSF51011">
    <property type="entry name" value="Glycosyl hydrolase domain"/>
    <property type="match status" value="1"/>
</dbReference>
<accession>K1QE94</accession>
<evidence type="ECO:0000256" key="3">
    <source>
        <dbReference type="ARBA" id="ARBA00011738"/>
    </source>
</evidence>
<dbReference type="AlphaFoldDB" id="K1QE94"/>
<evidence type="ECO:0000256" key="10">
    <source>
        <dbReference type="RuleBase" id="RU361168"/>
    </source>
</evidence>
<dbReference type="PANTHER" id="PTHR11452">
    <property type="entry name" value="ALPHA-GALACTOSIDASE/ALPHA-N-ACETYLGALACTOSAMINIDASE"/>
    <property type="match status" value="1"/>
</dbReference>
<dbReference type="Gene3D" id="2.60.40.1180">
    <property type="entry name" value="Golgi alpha-mannosidase II"/>
    <property type="match status" value="1"/>
</dbReference>
<keyword evidence="6 10" id="KW-1015">Disulfide bond</keyword>
<dbReference type="InterPro" id="IPR013780">
    <property type="entry name" value="Glyco_hydro_b"/>
</dbReference>
<dbReference type="GO" id="GO:0016139">
    <property type="term" value="P:glycoside catabolic process"/>
    <property type="evidence" value="ECO:0007669"/>
    <property type="project" value="TreeGrafter"/>
</dbReference>